<evidence type="ECO:0000256" key="1">
    <source>
        <dbReference type="SAM" id="Coils"/>
    </source>
</evidence>
<proteinExistence type="predicted"/>
<dbReference type="Proteomes" id="UP000001194">
    <property type="component" value="Unassembled WGS sequence"/>
</dbReference>
<dbReference type="GeneID" id="6078801"/>
<evidence type="ECO:0000313" key="3">
    <source>
        <dbReference type="EMBL" id="EDR06172.1"/>
    </source>
</evidence>
<dbReference type="RefSeq" id="XP_001883033.1">
    <property type="nucleotide sequence ID" value="XM_001882998.1"/>
</dbReference>
<dbReference type="EMBL" id="DS547109">
    <property type="protein sequence ID" value="EDR06172.1"/>
    <property type="molecule type" value="Genomic_DNA"/>
</dbReference>
<organism evidence="4">
    <name type="scientific">Laccaria bicolor (strain S238N-H82 / ATCC MYA-4686)</name>
    <name type="common">Bicoloured deceiver</name>
    <name type="synonym">Laccaria laccata var. bicolor</name>
    <dbReference type="NCBI Taxonomy" id="486041"/>
    <lineage>
        <taxon>Eukaryota</taxon>
        <taxon>Fungi</taxon>
        <taxon>Dikarya</taxon>
        <taxon>Basidiomycota</taxon>
        <taxon>Agaricomycotina</taxon>
        <taxon>Agaricomycetes</taxon>
        <taxon>Agaricomycetidae</taxon>
        <taxon>Agaricales</taxon>
        <taxon>Agaricineae</taxon>
        <taxon>Hydnangiaceae</taxon>
        <taxon>Laccaria</taxon>
    </lineage>
</organism>
<feature type="coiled-coil region" evidence="1">
    <location>
        <begin position="273"/>
        <end position="300"/>
    </location>
</feature>
<feature type="compositionally biased region" description="Basic and acidic residues" evidence="2">
    <location>
        <begin position="461"/>
        <end position="473"/>
    </location>
</feature>
<dbReference type="InParanoid" id="B0DGK8"/>
<feature type="region of interest" description="Disordered" evidence="2">
    <location>
        <begin position="493"/>
        <end position="519"/>
    </location>
</feature>
<evidence type="ECO:0000256" key="2">
    <source>
        <dbReference type="SAM" id="MobiDB-lite"/>
    </source>
</evidence>
<dbReference type="OrthoDB" id="10389242at2759"/>
<accession>B0DGK8</accession>
<sequence>MAESFHSQGLPILLVAPVAPLAIELKTLRSALQGLDIPMSFTLISGDRIDSEKCVFVVLEFSTFDHGVSNPQPLLLFVGRSVIESLTAEDALNVLNMSSQKSGRSVGPPRDDTSVSPPFIAGIPLVLKSLSESYTDAMLQDLICPFGSVIYARISENLGGVVLFRTKNEAMDAQKNAGQAQILLEELDYSNCWQLIGETTADDDEPFQVIDDLDTRDIILFKDVPSTRSKLTDLMLSLARRFISNAPQAISGIILPTKFSFRPSQPERTNGSETTIETRCSDLEATIRELRDEISGIRRATENKLAIGNQQIYNLSSSQSENQQRGKHFMPVQLSKLSTDNALRMQHSVMEQILELLVDLGADESNSRLESLTATEMRDPHASTKRVSDTEALLSKIRNLESGLATLREERNREREERLAEIQELRELRAELVRGGRGAPLSKERIQNSKSTTEGVQRTQPGEERRLPRDSRKTKATLSDIQRIDVDATMIPSAQTPLALLRPRTGGSRRTLVSANEEK</sequence>
<dbReference type="KEGG" id="lbc:LACBIDRAFT_300363"/>
<dbReference type="HOGENOM" id="CLU_658994_0_0_1"/>
<dbReference type="SUPFAM" id="SSF54928">
    <property type="entry name" value="RNA-binding domain, RBD"/>
    <property type="match status" value="1"/>
</dbReference>
<feature type="coiled-coil region" evidence="1">
    <location>
        <begin position="390"/>
        <end position="431"/>
    </location>
</feature>
<evidence type="ECO:0000313" key="4">
    <source>
        <dbReference type="Proteomes" id="UP000001194"/>
    </source>
</evidence>
<protein>
    <submittedName>
        <fullName evidence="3">Predicted protein</fullName>
    </submittedName>
</protein>
<keyword evidence="4" id="KW-1185">Reference proteome</keyword>
<feature type="compositionally biased region" description="Polar residues" evidence="2">
    <location>
        <begin position="448"/>
        <end position="460"/>
    </location>
</feature>
<name>B0DGK8_LACBS</name>
<keyword evidence="1" id="KW-0175">Coiled coil</keyword>
<feature type="region of interest" description="Disordered" evidence="2">
    <location>
        <begin position="436"/>
        <end position="479"/>
    </location>
</feature>
<reference evidence="3 4" key="1">
    <citation type="journal article" date="2008" name="Nature">
        <title>The genome of Laccaria bicolor provides insights into mycorrhizal symbiosis.</title>
        <authorList>
            <person name="Martin F."/>
            <person name="Aerts A."/>
            <person name="Ahren D."/>
            <person name="Brun A."/>
            <person name="Danchin E.G.J."/>
            <person name="Duchaussoy F."/>
            <person name="Gibon J."/>
            <person name="Kohler A."/>
            <person name="Lindquist E."/>
            <person name="Pereda V."/>
            <person name="Salamov A."/>
            <person name="Shapiro H.J."/>
            <person name="Wuyts J."/>
            <person name="Blaudez D."/>
            <person name="Buee M."/>
            <person name="Brokstein P."/>
            <person name="Canbaeck B."/>
            <person name="Cohen D."/>
            <person name="Courty P.E."/>
            <person name="Coutinho P.M."/>
            <person name="Delaruelle C."/>
            <person name="Detter J.C."/>
            <person name="Deveau A."/>
            <person name="DiFazio S."/>
            <person name="Duplessis S."/>
            <person name="Fraissinet-Tachet L."/>
            <person name="Lucic E."/>
            <person name="Frey-Klett P."/>
            <person name="Fourrey C."/>
            <person name="Feussner I."/>
            <person name="Gay G."/>
            <person name="Grimwood J."/>
            <person name="Hoegger P.J."/>
            <person name="Jain P."/>
            <person name="Kilaru S."/>
            <person name="Labbe J."/>
            <person name="Lin Y.C."/>
            <person name="Legue V."/>
            <person name="Le Tacon F."/>
            <person name="Marmeisse R."/>
            <person name="Melayah D."/>
            <person name="Montanini B."/>
            <person name="Muratet M."/>
            <person name="Nehls U."/>
            <person name="Niculita-Hirzel H."/>
            <person name="Oudot-Le Secq M.P."/>
            <person name="Peter M."/>
            <person name="Quesneville H."/>
            <person name="Rajashekar B."/>
            <person name="Reich M."/>
            <person name="Rouhier N."/>
            <person name="Schmutz J."/>
            <person name="Yin T."/>
            <person name="Chalot M."/>
            <person name="Henrissat B."/>
            <person name="Kuees U."/>
            <person name="Lucas S."/>
            <person name="Van de Peer Y."/>
            <person name="Podila G.K."/>
            <person name="Polle A."/>
            <person name="Pukkila P.J."/>
            <person name="Richardson P.M."/>
            <person name="Rouze P."/>
            <person name="Sanders I.R."/>
            <person name="Stajich J.E."/>
            <person name="Tunlid A."/>
            <person name="Tuskan G."/>
            <person name="Grigoriev I.V."/>
        </authorList>
    </citation>
    <scope>NUCLEOTIDE SEQUENCE [LARGE SCALE GENOMIC DNA]</scope>
    <source>
        <strain evidence="4">S238N-H82 / ATCC MYA-4686</strain>
    </source>
</reference>
<dbReference type="AlphaFoldDB" id="B0DGK8"/>
<dbReference type="GO" id="GO:0003676">
    <property type="term" value="F:nucleic acid binding"/>
    <property type="evidence" value="ECO:0007669"/>
    <property type="project" value="InterPro"/>
</dbReference>
<gene>
    <name evidence="3" type="ORF">LACBIDRAFT_300363</name>
</gene>
<dbReference type="InterPro" id="IPR035979">
    <property type="entry name" value="RBD_domain_sf"/>
</dbReference>